<organism evidence="1 2">
    <name type="scientific">Aquimarina algicola</name>
    <dbReference type="NCBI Taxonomy" id="2589995"/>
    <lineage>
        <taxon>Bacteria</taxon>
        <taxon>Pseudomonadati</taxon>
        <taxon>Bacteroidota</taxon>
        <taxon>Flavobacteriia</taxon>
        <taxon>Flavobacteriales</taxon>
        <taxon>Flavobacteriaceae</taxon>
        <taxon>Aquimarina</taxon>
    </lineage>
</organism>
<protein>
    <submittedName>
        <fullName evidence="1">Uncharacterized protein</fullName>
    </submittedName>
</protein>
<dbReference type="AlphaFoldDB" id="A0A504JL44"/>
<proteinExistence type="predicted"/>
<evidence type="ECO:0000313" key="1">
    <source>
        <dbReference type="EMBL" id="TPN89085.1"/>
    </source>
</evidence>
<dbReference type="RefSeq" id="WP_140589317.1">
    <property type="nucleotide sequence ID" value="NZ_VFWZ01000001.1"/>
</dbReference>
<dbReference type="PROSITE" id="PS51257">
    <property type="entry name" value="PROKAR_LIPOPROTEIN"/>
    <property type="match status" value="1"/>
</dbReference>
<gene>
    <name evidence="1" type="ORF">FHK87_02365</name>
</gene>
<accession>A0A504JL44</accession>
<reference evidence="1 2" key="1">
    <citation type="submission" date="2019-06" db="EMBL/GenBank/DDBJ databases">
        <authorList>
            <person name="Meng X."/>
        </authorList>
    </citation>
    <scope>NUCLEOTIDE SEQUENCE [LARGE SCALE GENOMIC DNA]</scope>
    <source>
        <strain evidence="1 2">M625</strain>
    </source>
</reference>
<dbReference type="Proteomes" id="UP000315540">
    <property type="component" value="Unassembled WGS sequence"/>
</dbReference>
<comment type="caution">
    <text evidence="1">The sequence shown here is derived from an EMBL/GenBank/DDBJ whole genome shotgun (WGS) entry which is preliminary data.</text>
</comment>
<keyword evidence="2" id="KW-1185">Reference proteome</keyword>
<evidence type="ECO:0000313" key="2">
    <source>
        <dbReference type="Proteomes" id="UP000315540"/>
    </source>
</evidence>
<dbReference type="EMBL" id="VFWZ01000001">
    <property type="protein sequence ID" value="TPN89085.1"/>
    <property type="molecule type" value="Genomic_DNA"/>
</dbReference>
<sequence>MIIIRNIIALIILFTSCNSKKSDVSRVEINDSFWKNRKNTQNKKVQHKIFPIPDTNAETSENRTNRIYINSMQCQYEVFINDVLLMKLMGPITETGGGMTGDYDINQLMLTSGTHEVKVRIYPKHGVEVFPKGEGQIKLTFSHFRDRNLKTVTYNQELNGHNGIQISQSDKQWISKYSEEHQEEYDGDYQPKTPNKFEGLPVYEWRSTFDAAVSFDFAGWRESVDIKKEYDNNEEVLIKELKKLYQDIHTIFQKKDTDAYLKMVKEREELITSCLLYKQNEKSLREKEFITLIESNEYELEPLFEETFQLEFQAYGKLVMFLHKADGEGIIRLKNKKDPNDTIFLDFRFHRKDKGEPLSII</sequence>
<dbReference type="OrthoDB" id="1149023at2"/>
<name>A0A504JL44_9FLAO</name>